<evidence type="ECO:0000313" key="2">
    <source>
        <dbReference type="EMBL" id="NCU16447.1"/>
    </source>
</evidence>
<sequence>MAHEKHGHNKKVNKQTLGSGNEYHETHASNAPGYGENRDLAESQVNQDSSKNH</sequence>
<dbReference type="RefSeq" id="WP_161919286.1">
    <property type="nucleotide sequence ID" value="NZ_JAACYS010000004.1"/>
</dbReference>
<dbReference type="EMBL" id="JAACYS010000004">
    <property type="protein sequence ID" value="NCU16447.1"/>
    <property type="molecule type" value="Genomic_DNA"/>
</dbReference>
<feature type="region of interest" description="Disordered" evidence="1">
    <location>
        <begin position="1"/>
        <end position="53"/>
    </location>
</feature>
<name>A0ABX0A5H3_9BACI</name>
<proteinExistence type="predicted"/>
<organism evidence="2 3">
    <name type="scientific">Pallidibacillus pasinlerensis</name>
    <dbReference type="NCBI Taxonomy" id="2703818"/>
    <lineage>
        <taxon>Bacteria</taxon>
        <taxon>Bacillati</taxon>
        <taxon>Bacillota</taxon>
        <taxon>Bacilli</taxon>
        <taxon>Bacillales</taxon>
        <taxon>Bacillaceae</taxon>
        <taxon>Pallidibacillus</taxon>
    </lineage>
</organism>
<gene>
    <name evidence="2" type="ORF">GW534_01495</name>
</gene>
<comment type="caution">
    <text evidence="2">The sequence shown here is derived from an EMBL/GenBank/DDBJ whole genome shotgun (WGS) entry which is preliminary data.</text>
</comment>
<evidence type="ECO:0000313" key="3">
    <source>
        <dbReference type="Proteomes" id="UP000743899"/>
    </source>
</evidence>
<evidence type="ECO:0000256" key="1">
    <source>
        <dbReference type="SAM" id="MobiDB-lite"/>
    </source>
</evidence>
<accession>A0ABX0A5H3</accession>
<feature type="compositionally biased region" description="Polar residues" evidence="1">
    <location>
        <begin position="43"/>
        <end position="53"/>
    </location>
</feature>
<feature type="compositionally biased region" description="Basic residues" evidence="1">
    <location>
        <begin position="1"/>
        <end position="13"/>
    </location>
</feature>
<dbReference type="Proteomes" id="UP000743899">
    <property type="component" value="Unassembled WGS sequence"/>
</dbReference>
<keyword evidence="3" id="KW-1185">Reference proteome</keyword>
<reference evidence="2 3" key="1">
    <citation type="submission" date="2020-01" db="EMBL/GenBank/DDBJ databases">
        <title>A novel Bacillus sp. from Pasinler.</title>
        <authorList>
            <person name="Adiguzel A."/>
            <person name="Ay H."/>
            <person name="Baltaci M.O."/>
        </authorList>
    </citation>
    <scope>NUCLEOTIDE SEQUENCE [LARGE SCALE GENOMIC DNA]</scope>
    <source>
        <strain evidence="2 3">P1</strain>
    </source>
</reference>
<protein>
    <submittedName>
        <fullName evidence="2">Uncharacterized protein</fullName>
    </submittedName>
</protein>